<proteinExistence type="predicted"/>
<dbReference type="EMBL" id="HBIX01022800">
    <property type="protein sequence ID" value="CAE0723113.1"/>
    <property type="molecule type" value="Transcribed_RNA"/>
</dbReference>
<accession>A0A7S4EMZ7</accession>
<feature type="compositionally biased region" description="Basic and acidic residues" evidence="1">
    <location>
        <begin position="86"/>
        <end position="137"/>
    </location>
</feature>
<protein>
    <submittedName>
        <fullName evidence="2">Uncharacterized protein</fullName>
    </submittedName>
</protein>
<name>A0A7S4EMZ7_9STRA</name>
<dbReference type="AlphaFoldDB" id="A0A7S4EMZ7"/>
<sequence length="169" mass="18811">MLLSASSRLSTTTLMPLAGTSGDRGCDVDVDVDFGFGFDSTVVTQAMLSTLPKGTPGRRDCRRPGGGEETKADEPDKGMRKKKNRVDKSDKRKSKQVDESDETKNKIRADETEESRRTREGHAEEVEESRRCTHDRNGPATSSVGGETKTRREDNYYNNNSPFFGTERL</sequence>
<feature type="compositionally biased region" description="Basic and acidic residues" evidence="1">
    <location>
        <begin position="57"/>
        <end position="78"/>
    </location>
</feature>
<reference evidence="2" key="1">
    <citation type="submission" date="2021-01" db="EMBL/GenBank/DDBJ databases">
        <authorList>
            <person name="Corre E."/>
            <person name="Pelletier E."/>
            <person name="Niang G."/>
            <person name="Scheremetjew M."/>
            <person name="Finn R."/>
            <person name="Kale V."/>
            <person name="Holt S."/>
            <person name="Cochrane G."/>
            <person name="Meng A."/>
            <person name="Brown T."/>
            <person name="Cohen L."/>
        </authorList>
    </citation>
    <scope>NUCLEOTIDE SEQUENCE</scope>
    <source>
        <strain evidence="2">10249 10 AB</strain>
    </source>
</reference>
<feature type="region of interest" description="Disordered" evidence="1">
    <location>
        <begin position="50"/>
        <end position="169"/>
    </location>
</feature>
<gene>
    <name evidence="2" type="ORF">PAUS00366_LOCUS15869</name>
</gene>
<evidence type="ECO:0000313" key="2">
    <source>
        <dbReference type="EMBL" id="CAE0723113.1"/>
    </source>
</evidence>
<evidence type="ECO:0000256" key="1">
    <source>
        <dbReference type="SAM" id="MobiDB-lite"/>
    </source>
</evidence>
<organism evidence="2">
    <name type="scientific">Pseudo-nitzschia australis</name>
    <dbReference type="NCBI Taxonomy" id="44445"/>
    <lineage>
        <taxon>Eukaryota</taxon>
        <taxon>Sar</taxon>
        <taxon>Stramenopiles</taxon>
        <taxon>Ochrophyta</taxon>
        <taxon>Bacillariophyta</taxon>
        <taxon>Bacillariophyceae</taxon>
        <taxon>Bacillariophycidae</taxon>
        <taxon>Bacillariales</taxon>
        <taxon>Bacillariaceae</taxon>
        <taxon>Pseudo-nitzschia</taxon>
    </lineage>
</organism>